<feature type="compositionally biased region" description="Acidic residues" evidence="2">
    <location>
        <begin position="48"/>
        <end position="71"/>
    </location>
</feature>
<feature type="compositionally biased region" description="Basic and acidic residues" evidence="2">
    <location>
        <begin position="72"/>
        <end position="89"/>
    </location>
</feature>
<feature type="compositionally biased region" description="Basic and acidic residues" evidence="2">
    <location>
        <begin position="146"/>
        <end position="168"/>
    </location>
</feature>
<evidence type="ECO:0000313" key="4">
    <source>
        <dbReference type="EMBL" id="GJN11967.1"/>
    </source>
</evidence>
<reference evidence="4" key="2">
    <citation type="submission" date="2021-12" db="EMBL/GenBank/DDBJ databases">
        <title>Resequencing data analysis of finger millet.</title>
        <authorList>
            <person name="Hatakeyama M."/>
            <person name="Aluri S."/>
            <person name="Balachadran M.T."/>
            <person name="Sivarajan S.R."/>
            <person name="Poveda L."/>
            <person name="Shimizu-Inatsugi R."/>
            <person name="Schlapbach R."/>
            <person name="Sreeman S.M."/>
            <person name="Shimizu K.K."/>
        </authorList>
    </citation>
    <scope>NUCLEOTIDE SEQUENCE</scope>
</reference>
<dbReference type="InterPro" id="IPR007592">
    <property type="entry name" value="GEBP"/>
</dbReference>
<reference evidence="4" key="1">
    <citation type="journal article" date="2018" name="DNA Res.">
        <title>Multiple hybrid de novo genome assembly of finger millet, an orphan allotetraploid crop.</title>
        <authorList>
            <person name="Hatakeyama M."/>
            <person name="Aluri S."/>
            <person name="Balachadran M.T."/>
            <person name="Sivarajan S.R."/>
            <person name="Patrignani A."/>
            <person name="Gruter S."/>
            <person name="Poveda L."/>
            <person name="Shimizu-Inatsugi R."/>
            <person name="Baeten J."/>
            <person name="Francoijs K.J."/>
            <person name="Nataraja K.N."/>
            <person name="Reddy Y.A.N."/>
            <person name="Phadnis S."/>
            <person name="Ravikumar R.L."/>
            <person name="Schlapbach R."/>
            <person name="Sreeman S.M."/>
            <person name="Shimizu K.K."/>
        </authorList>
    </citation>
    <scope>NUCLEOTIDE SEQUENCE</scope>
</reference>
<dbReference type="AlphaFoldDB" id="A0AAV5DPB3"/>
<proteinExistence type="inferred from homology"/>
<organism evidence="4 5">
    <name type="scientific">Eleusine coracana subsp. coracana</name>
    <dbReference type="NCBI Taxonomy" id="191504"/>
    <lineage>
        <taxon>Eukaryota</taxon>
        <taxon>Viridiplantae</taxon>
        <taxon>Streptophyta</taxon>
        <taxon>Embryophyta</taxon>
        <taxon>Tracheophyta</taxon>
        <taxon>Spermatophyta</taxon>
        <taxon>Magnoliopsida</taxon>
        <taxon>Liliopsida</taxon>
        <taxon>Poales</taxon>
        <taxon>Poaceae</taxon>
        <taxon>PACMAD clade</taxon>
        <taxon>Chloridoideae</taxon>
        <taxon>Cynodonteae</taxon>
        <taxon>Eleusininae</taxon>
        <taxon>Eleusine</taxon>
    </lineage>
</organism>
<dbReference type="PANTHER" id="PTHR31662">
    <property type="entry name" value="BNAANNG10740D PROTEIN-RELATED"/>
    <property type="match status" value="1"/>
</dbReference>
<feature type="domain" description="Glabrous enhancer-binding protein-like DBD" evidence="3">
    <location>
        <begin position="173"/>
        <end position="260"/>
    </location>
</feature>
<dbReference type="EMBL" id="BQKI01000021">
    <property type="protein sequence ID" value="GJN11967.1"/>
    <property type="molecule type" value="Genomic_DNA"/>
</dbReference>
<dbReference type="InterPro" id="IPR053932">
    <property type="entry name" value="GeBP-like_DBD"/>
</dbReference>
<sequence>MAPKGSAPPAAAVESSESEETGSSSEEESEEEIAHSPPKNTAPPSDREESESDDEEKEDEEETDDEEEEEGKNDNEAEKQEEPASKRDEEETDDEEEEEGEDDDEAEQQEEPAPMQDEEMKDEEETDDEEEEEGEDDDEAEQQEEPAPKQDEAEARSGKLPSSKDKKPAARIQQSWSNDDEVRILEAVAEHRRKHGKMPQSTELEAALAGKLDNSDYGGKELMTKLHGLKALYKRAVQRGKLPSKDLGAQIFDLSKEIWGSSGIPANATVLRDINELCEVYSYFAEEVKAAESSNPGLFKRGFIEDDKAHVLNDKIKKQRLRQAKLELRILDATKEVTKVIMSLM</sequence>
<comment type="similarity">
    <text evidence="1">Belongs to the GeBP family.</text>
</comment>
<evidence type="ECO:0000256" key="1">
    <source>
        <dbReference type="ARBA" id="ARBA00010820"/>
    </source>
</evidence>
<gene>
    <name evidence="4" type="primary">ga30207</name>
    <name evidence="4" type="ORF">PR202_ga30207</name>
</gene>
<dbReference type="PANTHER" id="PTHR31662:SF13">
    <property type="entry name" value="OS09G0287600 PROTEIN"/>
    <property type="match status" value="1"/>
</dbReference>
<dbReference type="Pfam" id="PF04504">
    <property type="entry name" value="GeBP-like_DBD"/>
    <property type="match status" value="1"/>
</dbReference>
<name>A0AAV5DPB3_ELECO</name>
<dbReference type="GO" id="GO:0006355">
    <property type="term" value="P:regulation of DNA-templated transcription"/>
    <property type="evidence" value="ECO:0007669"/>
    <property type="project" value="InterPro"/>
</dbReference>
<evidence type="ECO:0000313" key="5">
    <source>
        <dbReference type="Proteomes" id="UP001054889"/>
    </source>
</evidence>
<dbReference type="GO" id="GO:0005634">
    <property type="term" value="C:nucleus"/>
    <property type="evidence" value="ECO:0007669"/>
    <property type="project" value="TreeGrafter"/>
</dbReference>
<protein>
    <recommendedName>
        <fullName evidence="3">Glabrous enhancer-binding protein-like DBD domain-containing protein</fullName>
    </recommendedName>
</protein>
<feature type="region of interest" description="Disordered" evidence="2">
    <location>
        <begin position="1"/>
        <end position="178"/>
    </location>
</feature>
<dbReference type="Proteomes" id="UP001054889">
    <property type="component" value="Unassembled WGS sequence"/>
</dbReference>
<evidence type="ECO:0000259" key="3">
    <source>
        <dbReference type="Pfam" id="PF04504"/>
    </source>
</evidence>
<comment type="caution">
    <text evidence="4">The sequence shown here is derived from an EMBL/GenBank/DDBJ whole genome shotgun (WGS) entry which is preliminary data.</text>
</comment>
<keyword evidence="5" id="KW-1185">Reference proteome</keyword>
<evidence type="ECO:0000256" key="2">
    <source>
        <dbReference type="SAM" id="MobiDB-lite"/>
    </source>
</evidence>
<accession>A0AAV5DPB3</accession>
<feature type="compositionally biased region" description="Acidic residues" evidence="2">
    <location>
        <begin position="90"/>
        <end position="144"/>
    </location>
</feature>
<feature type="compositionally biased region" description="Acidic residues" evidence="2">
    <location>
        <begin position="16"/>
        <end position="31"/>
    </location>
</feature>